<dbReference type="OrthoDB" id="9812023at2"/>
<organism evidence="1 2">
    <name type="scientific">Xaviernesmea oryzae</name>
    <dbReference type="NCBI Taxonomy" id="464029"/>
    <lineage>
        <taxon>Bacteria</taxon>
        <taxon>Pseudomonadati</taxon>
        <taxon>Pseudomonadota</taxon>
        <taxon>Alphaproteobacteria</taxon>
        <taxon>Hyphomicrobiales</taxon>
        <taxon>Rhizobiaceae</taxon>
        <taxon>Rhizobium/Agrobacterium group</taxon>
        <taxon>Xaviernesmea</taxon>
    </lineage>
</organism>
<dbReference type="STRING" id="464029.SAMN02982989_2456"/>
<gene>
    <name evidence="1" type="ORF">SAMN02982989_2456</name>
</gene>
<dbReference type="EMBL" id="FXAF01000006">
    <property type="protein sequence ID" value="SMF47570.1"/>
    <property type="molecule type" value="Genomic_DNA"/>
</dbReference>
<sequence length="75" mass="8479">MNEIIRLSPDMELRLDRLTSKTGKSRAYYLEQFIIDGLEDVEADLDADAIERRIEAGTEKVHSSADVRKALGLDD</sequence>
<dbReference type="AlphaFoldDB" id="A0A1X7F8T7"/>
<dbReference type="RefSeq" id="WP_085422642.1">
    <property type="nucleotide sequence ID" value="NZ_FXAF01000006.1"/>
</dbReference>
<reference evidence="2" key="1">
    <citation type="submission" date="2017-04" db="EMBL/GenBank/DDBJ databases">
        <authorList>
            <person name="Varghese N."/>
            <person name="Submissions S."/>
        </authorList>
    </citation>
    <scope>NUCLEOTIDE SEQUENCE [LARGE SCALE GENOMIC DNA]</scope>
    <source>
        <strain evidence="2">B4P</strain>
    </source>
</reference>
<protein>
    <submittedName>
        <fullName evidence="1">RHH-type transcriptional regulator, rel operon repressor / antitoxin RelB</fullName>
    </submittedName>
</protein>
<dbReference type="Proteomes" id="UP000192903">
    <property type="component" value="Unassembled WGS sequence"/>
</dbReference>
<evidence type="ECO:0000313" key="2">
    <source>
        <dbReference type="Proteomes" id="UP000192903"/>
    </source>
</evidence>
<proteinExistence type="predicted"/>
<accession>A0A1X7F8T7</accession>
<name>A0A1X7F8T7_9HYPH</name>
<evidence type="ECO:0000313" key="1">
    <source>
        <dbReference type="EMBL" id="SMF47570.1"/>
    </source>
</evidence>
<keyword evidence="2" id="KW-1185">Reference proteome</keyword>